<dbReference type="EMBL" id="LNRQ01000003">
    <property type="protein sequence ID" value="KZN00359.1"/>
    <property type="molecule type" value="Genomic_DNA"/>
</dbReference>
<reference evidence="6" key="1">
    <citation type="journal article" date="2016" name="Nat. Genet.">
        <title>A high-quality carrot genome assembly provides new insights into carotenoid accumulation and asterid genome evolution.</title>
        <authorList>
            <person name="Iorizzo M."/>
            <person name="Ellison S."/>
            <person name="Senalik D."/>
            <person name="Zeng P."/>
            <person name="Satapoomin P."/>
            <person name="Huang J."/>
            <person name="Bowman M."/>
            <person name="Iovene M."/>
            <person name="Sanseverino W."/>
            <person name="Cavagnaro P."/>
            <person name="Yildiz M."/>
            <person name="Macko-Podgorni A."/>
            <person name="Moranska E."/>
            <person name="Grzebelus E."/>
            <person name="Grzebelus D."/>
            <person name="Ashrafi H."/>
            <person name="Zheng Z."/>
            <person name="Cheng S."/>
            <person name="Spooner D."/>
            <person name="Van Deynze A."/>
            <person name="Simon P."/>
        </authorList>
    </citation>
    <scope>NUCLEOTIDE SEQUENCE [LARGE SCALE GENOMIC DNA]</scope>
    <source>
        <tissue evidence="6">Leaf</tissue>
    </source>
</reference>
<feature type="compositionally biased region" description="Acidic residues" evidence="3">
    <location>
        <begin position="363"/>
        <end position="377"/>
    </location>
</feature>
<keyword evidence="2" id="KW-0547">Nucleotide-binding</keyword>
<comment type="caution">
    <text evidence="6">The sequence shown here is derived from an EMBL/GenBank/DDBJ whole genome shotgun (WGS) entry which is preliminary data.</text>
</comment>
<dbReference type="Gramene" id="KZN00359">
    <property type="protein sequence ID" value="KZN00359"/>
    <property type="gene ID" value="DCAR_009113"/>
</dbReference>
<feature type="domain" description="Disease resistance protein winged helix" evidence="4">
    <location>
        <begin position="568"/>
        <end position="639"/>
    </location>
</feature>
<dbReference type="Pfam" id="PF23559">
    <property type="entry name" value="WHD_DRP"/>
    <property type="match status" value="1"/>
</dbReference>
<name>A0A165ZS79_DAUCS</name>
<evidence type="ECO:0000256" key="1">
    <source>
        <dbReference type="ARBA" id="ARBA00022737"/>
    </source>
</evidence>
<proteinExistence type="predicted"/>
<feature type="compositionally biased region" description="Basic and acidic residues" evidence="3">
    <location>
        <begin position="341"/>
        <end position="362"/>
    </location>
</feature>
<feature type="compositionally biased region" description="Basic and acidic residues" evidence="3">
    <location>
        <begin position="305"/>
        <end position="321"/>
    </location>
</feature>
<dbReference type="PANTHER" id="PTHR23155">
    <property type="entry name" value="DISEASE RESISTANCE PROTEIN RP"/>
    <property type="match status" value="1"/>
</dbReference>
<feature type="compositionally biased region" description="Polar residues" evidence="3">
    <location>
        <begin position="1"/>
        <end position="13"/>
    </location>
</feature>
<dbReference type="KEGG" id="dcr:108214630"/>
<organism evidence="6">
    <name type="scientific">Daucus carota subsp. sativus</name>
    <name type="common">Carrot</name>
    <dbReference type="NCBI Taxonomy" id="79200"/>
    <lineage>
        <taxon>Eukaryota</taxon>
        <taxon>Viridiplantae</taxon>
        <taxon>Streptophyta</taxon>
        <taxon>Embryophyta</taxon>
        <taxon>Tracheophyta</taxon>
        <taxon>Spermatophyta</taxon>
        <taxon>Magnoliopsida</taxon>
        <taxon>eudicotyledons</taxon>
        <taxon>Gunneridae</taxon>
        <taxon>Pentapetalae</taxon>
        <taxon>asterids</taxon>
        <taxon>campanulids</taxon>
        <taxon>Apiales</taxon>
        <taxon>Apiaceae</taxon>
        <taxon>Apioideae</taxon>
        <taxon>Scandiceae</taxon>
        <taxon>Daucinae</taxon>
        <taxon>Daucus</taxon>
        <taxon>Daucus sect. Daucus</taxon>
    </lineage>
</organism>
<evidence type="ECO:0000259" key="5">
    <source>
        <dbReference type="Pfam" id="PF23598"/>
    </source>
</evidence>
<dbReference type="SUPFAM" id="SSF52047">
    <property type="entry name" value="RNI-like"/>
    <property type="match status" value="1"/>
</dbReference>
<evidence type="ECO:0008006" key="7">
    <source>
        <dbReference type="Google" id="ProtNLM"/>
    </source>
</evidence>
<protein>
    <recommendedName>
        <fullName evidence="7">Rx N-terminal domain-containing protein</fullName>
    </recommendedName>
</protein>
<dbReference type="OrthoDB" id="1110401at2759"/>
<feature type="compositionally biased region" description="Basic and acidic residues" evidence="3">
    <location>
        <begin position="55"/>
        <end position="99"/>
    </location>
</feature>
<dbReference type="InterPro" id="IPR055414">
    <property type="entry name" value="LRR_R13L4/SHOC2-like"/>
</dbReference>
<dbReference type="STRING" id="79200.A0A165ZS79"/>
<feature type="region of interest" description="Disordered" evidence="3">
    <location>
        <begin position="1"/>
        <end position="401"/>
    </location>
</feature>
<evidence type="ECO:0000256" key="3">
    <source>
        <dbReference type="SAM" id="MobiDB-lite"/>
    </source>
</evidence>
<feature type="compositionally biased region" description="Basic and acidic residues" evidence="3">
    <location>
        <begin position="233"/>
        <end position="292"/>
    </location>
</feature>
<feature type="domain" description="Disease resistance R13L4/SHOC-2-like LRR" evidence="5">
    <location>
        <begin position="735"/>
        <end position="884"/>
    </location>
</feature>
<evidence type="ECO:0000313" key="6">
    <source>
        <dbReference type="EMBL" id="KZN00359.1"/>
    </source>
</evidence>
<keyword evidence="1" id="KW-0677">Repeat</keyword>
<feature type="compositionally biased region" description="Basic and acidic residues" evidence="3">
    <location>
        <begin position="151"/>
        <end position="225"/>
    </location>
</feature>
<dbReference type="AlphaFoldDB" id="A0A165ZS79"/>
<feature type="compositionally biased region" description="Polar residues" evidence="3">
    <location>
        <begin position="322"/>
        <end position="331"/>
    </location>
</feature>
<sequence length="1061" mass="119436">MSSSDPTISQPPKASSDDAAKSKVDEDKQTQVVHDDSTKSMSQDPPHSSGVIPDPKQDDTDKKEVSDKDVVDTADPKADKKEVADEGADEGKDRIDQAKLVEAPQQLKESIPATQEKDDKPPQQSDESIPSPGKKDDKPPQEINESIPAPGEKDDKRPQETKESIPADDKPPQETKESIPAPGEKDDKPPQETKESIPAPGEKDDKPPQETKESIPDPEIKDDKPPQQTKESIPADDKPPQETKESIPAPEKKDDKPPQETKESIPAPGEKDDKPPQDTKESTPASEKKDDTPPQQADQSILPPGEKDDKQKQVIDGDMKDSTSQLPQQSDDIAPNTAPLEGDKQTELDEDADKSVSQKQDEEITPDPDQETGDNSDDFAGQSVDPVPTIQNATDDSDSGPVADDALIVLVRRELEYIRETANKLNDYGDIVEQSLVGSGDKIKELDISLIEAVEDKDSDEVGKEKRIRDVQKEIRIFKKHLRKLKLIIPPKFKVNKDDIPELKKYLSELTQNVKLYTSDNKQILGKLDLFKEKINHEYRSAFKDFQARYEKLDYRMKLCLLCFSAIPEHEVIKKRLMVYWWIGEGFIFPEKLEKSETPGEKKPDLEQLGAKVFDDLLKQQFIFSADGKDSQEVDNCKMLPFVRWAVIYMAQRAKFFEFDHDGSPIEDYTSCFRACLSGNGLDTQKAPDLEKLHMLLNVNEAILELKPEWLLKMRNISILCLGRWQAASEHHIEVEDTKFLQALKNMIHLRYLSLQGISRITELPNSVSCLTKLTMLDLRACHNLEIIPRDIGSLRMLTYLDLSECYLLTQMPRGLSKLENLVVLKGFLVVEDPKKDKICTIEDLAKLKKLRKLSIFTGVEAFPSSKDLSAFQKFEVLNKLKIVWGGKKAIKGESGQTTAEGGATTGVSSVETSKDIGRKLIPDVMPKSKRSSRKNALGVSDSSNSGLPKQLQKLDLQCYPLESAPEWLKPKKLENLKKLYIRGGKLRDLNLTNDDWEVEPWNVETLRLKYLTGLGMNWTELLELFPKLIYLEKVRCTKLTLFPCNDKGVWINRAELSKKV</sequence>
<dbReference type="Pfam" id="PF23598">
    <property type="entry name" value="LRR_14"/>
    <property type="match status" value="1"/>
</dbReference>
<dbReference type="Gene3D" id="3.80.10.10">
    <property type="entry name" value="Ribonuclease Inhibitor"/>
    <property type="match status" value="1"/>
</dbReference>
<dbReference type="InterPro" id="IPR044974">
    <property type="entry name" value="Disease_R_plants"/>
</dbReference>
<dbReference type="GO" id="GO:0098542">
    <property type="term" value="P:defense response to other organism"/>
    <property type="evidence" value="ECO:0007669"/>
    <property type="project" value="TreeGrafter"/>
</dbReference>
<feature type="compositionally biased region" description="Basic and acidic residues" evidence="3">
    <location>
        <begin position="15"/>
        <end position="38"/>
    </location>
</feature>
<evidence type="ECO:0000259" key="4">
    <source>
        <dbReference type="Pfam" id="PF23559"/>
    </source>
</evidence>
<feature type="region of interest" description="Disordered" evidence="3">
    <location>
        <begin position="925"/>
        <end position="948"/>
    </location>
</feature>
<gene>
    <name evidence="6" type="ORF">DCAR_009113</name>
</gene>
<evidence type="ECO:0000256" key="2">
    <source>
        <dbReference type="ARBA" id="ARBA00022741"/>
    </source>
</evidence>
<accession>A0A165ZS79</accession>
<dbReference type="InterPro" id="IPR032675">
    <property type="entry name" value="LRR_dom_sf"/>
</dbReference>
<dbReference type="InterPro" id="IPR058922">
    <property type="entry name" value="WHD_DRP"/>
</dbReference>
<dbReference type="PANTHER" id="PTHR23155:SF1076">
    <property type="entry name" value="LEUCINE-RICH REPEAT (LRR) FAMILY PROTEIN-RELATED"/>
    <property type="match status" value="1"/>
</dbReference>